<evidence type="ECO:0000313" key="16">
    <source>
        <dbReference type="Ensembl" id="ENSMUSP00000073604.7"/>
    </source>
</evidence>
<protein>
    <recommendedName>
        <fullName evidence="12">Parathyroid cell calcium-sensing receptor</fullName>
    </recommendedName>
</protein>
<dbReference type="InterPro" id="IPR001828">
    <property type="entry name" value="ANF_lig-bd_rcpt"/>
</dbReference>
<dbReference type="InParanoid" id="G5E8G4"/>
<dbReference type="SUPFAM" id="SSF53822">
    <property type="entry name" value="Periplasmic binding protein-like I"/>
    <property type="match status" value="1"/>
</dbReference>
<reference evidence="16 18" key="1">
    <citation type="journal article" date="2009" name="PLoS Biol.">
        <title>Lineage-specific biology revealed by a finished genome assembly of the mouse.</title>
        <authorList>
            <consortium name="Mouse Genome Sequencing Consortium"/>
            <person name="Church D.M."/>
            <person name="Goodstadt L."/>
            <person name="Hillier L.W."/>
            <person name="Zody M.C."/>
            <person name="Goldstein S."/>
            <person name="She X."/>
            <person name="Bult C.J."/>
            <person name="Agarwala R."/>
            <person name="Cherry J.L."/>
            <person name="DiCuccio M."/>
            <person name="Hlavina W."/>
            <person name="Kapustin Y."/>
            <person name="Meric P."/>
            <person name="Maglott D."/>
            <person name="Birtle Z."/>
            <person name="Marques A.C."/>
            <person name="Graves T."/>
            <person name="Zhou S."/>
            <person name="Teague B."/>
            <person name="Potamousis K."/>
            <person name="Churas C."/>
            <person name="Place M."/>
            <person name="Herschleb J."/>
            <person name="Runnheim R."/>
            <person name="Forrest D."/>
            <person name="Amos-Landgraf J."/>
            <person name="Schwartz D.C."/>
            <person name="Cheng Z."/>
            <person name="Lindblad-Toh K."/>
            <person name="Eichler E.E."/>
            <person name="Ponting C.P."/>
        </authorList>
    </citation>
    <scope>NUCLEOTIDE SEQUENCE [LARGE SCALE GENOMIC DNA]</scope>
    <source>
        <strain evidence="16 18">C57BL/6J</strain>
    </source>
</reference>
<evidence type="ECO:0000256" key="5">
    <source>
        <dbReference type="ARBA" id="ARBA00022729"/>
    </source>
</evidence>
<dbReference type="RNAct" id="G5E8G4">
    <property type="molecule type" value="protein"/>
</dbReference>
<feature type="transmembrane region" description="Helical" evidence="13">
    <location>
        <begin position="629"/>
        <end position="650"/>
    </location>
</feature>
<dbReference type="InterPro" id="IPR011500">
    <property type="entry name" value="GPCR_3_9-Cys_dom"/>
</dbReference>
<evidence type="ECO:0000256" key="10">
    <source>
        <dbReference type="ARBA" id="ARBA00023180"/>
    </source>
</evidence>
<reference evidence="16 18" key="2">
    <citation type="journal article" date="2011" name="PLoS Biol.">
        <title>Modernizing reference genome assemblies.</title>
        <authorList>
            <person name="Church D.M."/>
            <person name="Schneider V.A."/>
            <person name="Graves T."/>
            <person name="Auger K."/>
            <person name="Cunningham F."/>
            <person name="Bouk N."/>
            <person name="Chen H.C."/>
            <person name="Agarwala R."/>
            <person name="McLaren W.M."/>
            <person name="Ritchie G.R."/>
            <person name="Albracht D."/>
            <person name="Kremitzki M."/>
            <person name="Rock S."/>
            <person name="Kotkiewicz H."/>
            <person name="Kremitzki C."/>
            <person name="Wollam A."/>
            <person name="Trani L."/>
            <person name="Fulton L."/>
            <person name="Fulton R."/>
            <person name="Matthews L."/>
            <person name="Whitehead S."/>
            <person name="Chow W."/>
            <person name="Torrance J."/>
            <person name="Dunn M."/>
            <person name="Harden G."/>
            <person name="Threadgold G."/>
            <person name="Wood J."/>
            <person name="Collins J."/>
            <person name="Heath P."/>
            <person name="Griffiths G."/>
            <person name="Pelan S."/>
            <person name="Grafham D."/>
            <person name="Eichler E.E."/>
            <person name="Weinstock G."/>
            <person name="Mardis E.R."/>
            <person name="Wilson R.K."/>
            <person name="Howe K."/>
            <person name="Flicek P."/>
            <person name="Hubbard T."/>
        </authorList>
    </citation>
    <scope>NUCLEOTIDE SEQUENCE [LARGE SCALE GENOMIC DNA]</scope>
    <source>
        <strain evidence="16 18">C57BL/6J</strain>
    </source>
</reference>
<evidence type="ECO:0000256" key="6">
    <source>
        <dbReference type="ARBA" id="ARBA00022989"/>
    </source>
</evidence>
<comment type="similarity">
    <text evidence="2">Belongs to the G-protein coupled receptor 3 family.</text>
</comment>
<evidence type="ECO:0000256" key="4">
    <source>
        <dbReference type="ARBA" id="ARBA00022692"/>
    </source>
</evidence>
<keyword evidence="10" id="KW-0325">Glycoprotein</keyword>
<evidence type="ECO:0000256" key="14">
    <source>
        <dbReference type="SAM" id="SignalP"/>
    </source>
</evidence>
<dbReference type="PANTHER" id="PTHR24061">
    <property type="entry name" value="CALCIUM-SENSING RECEPTOR-RELATED"/>
    <property type="match status" value="1"/>
</dbReference>
<dbReference type="BioGRID-ORCS" id="232358">
    <property type="hits" value="0 hits in 72 CRISPR screens"/>
</dbReference>
<dbReference type="InterPro" id="IPR017978">
    <property type="entry name" value="GPCR_3_C"/>
</dbReference>
<dbReference type="Gene3D" id="3.40.50.2300">
    <property type="match status" value="2"/>
</dbReference>
<keyword evidence="3" id="KW-1003">Cell membrane</keyword>
<dbReference type="Ensembl" id="ENSMUST00000073948.7">
    <property type="protein sequence ID" value="ENSMUSP00000073604.7"/>
    <property type="gene ID" value="ENSMUSG00000091260.2"/>
</dbReference>
<dbReference type="GeneTree" id="ENSGT00940000163606"/>
<dbReference type="STRING" id="10090.ENSMUSP00000073604"/>
<feature type="chain" id="PRO_5015091898" description="Parathyroid cell calcium-sensing receptor" evidence="14">
    <location>
        <begin position="18"/>
        <end position="854"/>
    </location>
</feature>
<reference evidence="16" key="4">
    <citation type="submission" date="2025-09" db="UniProtKB">
        <authorList>
            <consortium name="Ensembl"/>
        </authorList>
    </citation>
    <scope>IDENTIFICATION</scope>
    <source>
        <strain evidence="16">C57BL/6J</strain>
    </source>
</reference>
<evidence type="ECO:0000256" key="11">
    <source>
        <dbReference type="ARBA" id="ARBA00023224"/>
    </source>
</evidence>
<feature type="transmembrane region" description="Helical" evidence="13">
    <location>
        <begin position="786"/>
        <end position="806"/>
    </location>
</feature>
<evidence type="ECO:0000256" key="7">
    <source>
        <dbReference type="ARBA" id="ARBA00023040"/>
    </source>
</evidence>
<dbReference type="ProteomicsDB" id="330542"/>
<evidence type="ECO:0000256" key="12">
    <source>
        <dbReference type="ARBA" id="ARBA00076805"/>
    </source>
</evidence>
<evidence type="ECO:0000256" key="8">
    <source>
        <dbReference type="ARBA" id="ARBA00023136"/>
    </source>
</evidence>
<feature type="signal peptide" evidence="14">
    <location>
        <begin position="1"/>
        <end position="17"/>
    </location>
</feature>
<keyword evidence="5 14" id="KW-0732">Signal</keyword>
<dbReference type="InterPro" id="IPR000337">
    <property type="entry name" value="GPCR_3"/>
</dbReference>
<dbReference type="InterPro" id="IPR017979">
    <property type="entry name" value="GPCR_3_CS"/>
</dbReference>
<dbReference type="InterPro" id="IPR004073">
    <property type="entry name" value="GPCR_3_vmron_rcpt_2"/>
</dbReference>
<dbReference type="SMR" id="G5E8G4"/>
<keyword evidence="7" id="KW-0297">G-protein coupled receptor</keyword>
<dbReference type="Pfam" id="PF01094">
    <property type="entry name" value="ANF_receptor"/>
    <property type="match status" value="1"/>
</dbReference>
<dbReference type="Gene3D" id="2.10.50.30">
    <property type="entry name" value="GPCR, family 3, nine cysteines domain"/>
    <property type="match status" value="1"/>
</dbReference>
<dbReference type="PhylomeDB" id="G5E8G4"/>
<sequence length="854" mass="97201">MRLLIAFSLWIILIVFQEQMSCFSLSIPASPGYYQDGDFVIGGLFSLRVMIRRFISKFSFKDAFYLSEFLYAHLTKHYQHILAMVFATEKINKDPNILFNMSLGFYLFNVDYLEMKAMESSMALISGESPPIPNYSCRPEKTDKLVAVIGGISTGISTQISRVLSLYNIPQISYAPFDQSLGTRVQLQSPYQFPVYTTALYQGIIQLLLYFTWVWVALVVPDDMRGEFFLRDITEEIKNQGICVAFAEKVPEFPAKDTVNRKRFMERFSLTRVIIAFGDTYSLLSFVDMIIHYGTFHNVWITTSDWDFTTFPFHQHKSHIISVRGLSFSVRMDQVPGFKDFLRDVQPRKYPHDIFIQDVWSILFECPYLYWQKVREPSKCEPNGSLSTRPLHVWDMNTSPYSSKVHAAVYAIAQALHEELSLRMAGDSLDKSVLRAPLPWKLHPFLQKGRFGRSTNEENVGNKEVSATKFDILNYHSLPSSTKSQVKVGEFVFESHTVQLFSLDEKLITWGKYDKEIPFSVCSQSCPLGYRKTPVEGKPFCCFDCLPCADGEVANETDMDQCIKCPEDQYPNKQKNYCLPKITTYLSHGDTLGAVLGSVAISLSIFSAMILGLFIHYRDTPIVRANNRNLSYLLLVSLMLCFFCSLIFIGQTRTVTCVLRQMIFGVVFSVTISAILAKTFIVVVAFNAIKPGSRLQMWMVIRLSYAIVCCGSIIQVCICAVWLGTYPPFPDVDMHSEFGQIILWCNEGSTFAFYFVLGYLSFLSSLSLLIAFLARRLPDSFNEAKTITFSMLVFCSVWISFVPTYLSSKGKTMVAVEIVSILVSSSILLLCIFLPKCYVILLRSGGHSRKKFFK</sequence>
<feature type="transmembrane region" description="Helical" evidence="13">
    <location>
        <begin position="751"/>
        <end position="774"/>
    </location>
</feature>
<keyword evidence="8 13" id="KW-0472">Membrane</keyword>
<dbReference type="PROSITE" id="PS50259">
    <property type="entry name" value="G_PROTEIN_RECEP_F3_4"/>
    <property type="match status" value="1"/>
</dbReference>
<dbReference type="OrthoDB" id="5984008at2759"/>
<accession>G5E8G4</accession>
<dbReference type="GO" id="GO:0004930">
    <property type="term" value="F:G protein-coupled receptor activity"/>
    <property type="evidence" value="ECO:0000318"/>
    <property type="project" value="GO_Central"/>
</dbReference>
<dbReference type="GO" id="GO:0005886">
    <property type="term" value="C:plasma membrane"/>
    <property type="evidence" value="ECO:0000318"/>
    <property type="project" value="GO_Central"/>
</dbReference>
<dbReference type="OMA" id="HIEHIGE"/>
<dbReference type="PROSITE" id="PS00981">
    <property type="entry name" value="G_PROTEIN_RECEP_F3_3"/>
    <property type="match status" value="1"/>
</dbReference>
<feature type="transmembrane region" description="Helical" evidence="13">
    <location>
        <begin position="662"/>
        <end position="688"/>
    </location>
</feature>
<dbReference type="Pfam" id="PF07562">
    <property type="entry name" value="NCD3G"/>
    <property type="match status" value="1"/>
</dbReference>
<dbReference type="GeneID" id="232358"/>
<evidence type="ECO:0000256" key="9">
    <source>
        <dbReference type="ARBA" id="ARBA00023170"/>
    </source>
</evidence>
<dbReference type="VEuPathDB" id="HostDB:ENSMUSG00000091260"/>
<evidence type="ECO:0000313" key="17">
    <source>
        <dbReference type="MGI" id="MGI:3647444"/>
    </source>
</evidence>
<proteinExistence type="inferred from homology"/>
<dbReference type="FunFam" id="2.10.50.30:FF:000002">
    <property type="entry name" value="Vomeronasal 2 receptor, h1"/>
    <property type="match status" value="1"/>
</dbReference>
<keyword evidence="4 13" id="KW-0812">Transmembrane</keyword>
<keyword evidence="9" id="KW-0675">Receptor</keyword>
<feature type="transmembrane region" description="Helical" evidence="13">
    <location>
        <begin position="592"/>
        <end position="617"/>
    </location>
</feature>
<dbReference type="AGR" id="MGI:3647444"/>
<dbReference type="FunFam" id="3.40.50.2300:FF:000125">
    <property type="entry name" value="Vomeronasal 2, receptor 88"/>
    <property type="match status" value="1"/>
</dbReference>
<dbReference type="AlphaFoldDB" id="G5E8G4"/>
<dbReference type="eggNOG" id="KOG1056">
    <property type="taxonomic scope" value="Eukaryota"/>
</dbReference>
<reference evidence="16" key="3">
    <citation type="submission" date="2025-08" db="UniProtKB">
        <authorList>
            <consortium name="Ensembl"/>
        </authorList>
    </citation>
    <scope>IDENTIFICATION</scope>
    <source>
        <strain evidence="16">C57BL/6J</strain>
    </source>
</reference>
<dbReference type="PRINTS" id="PR01535">
    <property type="entry name" value="VOMERONASL2R"/>
</dbReference>
<dbReference type="InterPro" id="IPR028082">
    <property type="entry name" value="Peripla_BP_I"/>
</dbReference>
<comment type="subcellular location">
    <subcellularLocation>
        <location evidence="1">Cell membrane</location>
        <topology evidence="1">Multi-pass membrane protein</topology>
    </subcellularLocation>
</comment>
<evidence type="ECO:0000259" key="15">
    <source>
        <dbReference type="PROSITE" id="PS50259"/>
    </source>
</evidence>
<dbReference type="jPOST" id="G5E8G4"/>
<keyword evidence="6 13" id="KW-1133">Transmembrane helix</keyword>
<dbReference type="PhosphoSitePlus" id="G5E8G4"/>
<feature type="domain" description="G-protein coupled receptors family 3 profile" evidence="15">
    <location>
        <begin position="592"/>
        <end position="854"/>
    </location>
</feature>
<dbReference type="CDD" id="cd15283">
    <property type="entry name" value="7tmC_V2R_pheromone"/>
    <property type="match status" value="1"/>
</dbReference>
<evidence type="ECO:0000256" key="3">
    <source>
        <dbReference type="ARBA" id="ARBA00022475"/>
    </source>
</evidence>
<name>G5E8G4_MOUSE</name>
<gene>
    <name evidence="16 17" type="primary">Vmn2r19</name>
</gene>
<dbReference type="InterPro" id="IPR000068">
    <property type="entry name" value="GPCR_3_Ca_sens_rcpt-rel"/>
</dbReference>
<dbReference type="MGI" id="MGI:3647444">
    <property type="gene designation" value="Vmn2r19"/>
</dbReference>
<dbReference type="UCSC" id="uc009vdu.1">
    <property type="organism name" value="mouse"/>
</dbReference>
<dbReference type="PRINTS" id="PR00248">
    <property type="entry name" value="GPCRMGR"/>
</dbReference>
<organism evidence="16 18">
    <name type="scientific">Mus musculus</name>
    <name type="common">Mouse</name>
    <dbReference type="NCBI Taxonomy" id="10090"/>
    <lineage>
        <taxon>Eukaryota</taxon>
        <taxon>Metazoa</taxon>
        <taxon>Chordata</taxon>
        <taxon>Craniata</taxon>
        <taxon>Vertebrata</taxon>
        <taxon>Euteleostomi</taxon>
        <taxon>Mammalia</taxon>
        <taxon>Eutheria</taxon>
        <taxon>Euarchontoglires</taxon>
        <taxon>Glires</taxon>
        <taxon>Rodentia</taxon>
        <taxon>Myomorpha</taxon>
        <taxon>Muroidea</taxon>
        <taxon>Muridae</taxon>
        <taxon>Murinae</taxon>
        <taxon>Mus</taxon>
        <taxon>Mus</taxon>
    </lineage>
</organism>
<dbReference type="PaxDb" id="10090-ENSMUSP00000073604"/>
<evidence type="ECO:0000256" key="13">
    <source>
        <dbReference type="SAM" id="Phobius"/>
    </source>
</evidence>
<dbReference type="InterPro" id="IPR038550">
    <property type="entry name" value="GPCR_3_9-Cys_sf"/>
</dbReference>
<evidence type="ECO:0000256" key="1">
    <source>
        <dbReference type="ARBA" id="ARBA00004651"/>
    </source>
</evidence>
<dbReference type="Pfam" id="PF00003">
    <property type="entry name" value="7tm_3"/>
    <property type="match status" value="1"/>
</dbReference>
<evidence type="ECO:0000313" key="18">
    <source>
        <dbReference type="Proteomes" id="UP000000589"/>
    </source>
</evidence>
<dbReference type="iPTMnet" id="G5E8G4"/>
<feature type="transmembrane region" description="Helical" evidence="13">
    <location>
        <begin position="818"/>
        <end position="841"/>
    </location>
</feature>
<keyword evidence="18" id="KW-1185">Reference proteome</keyword>
<keyword evidence="11" id="KW-0807">Transducer</keyword>
<dbReference type="HOGENOM" id="CLU_005389_5_1_1"/>
<dbReference type="CTD" id="232358"/>
<evidence type="ECO:0000256" key="2">
    <source>
        <dbReference type="ARBA" id="ARBA00007242"/>
    </source>
</evidence>
<dbReference type="GO" id="GO:0051924">
    <property type="term" value="P:regulation of calcium ion transport"/>
    <property type="evidence" value="ECO:0007669"/>
    <property type="project" value="UniProtKB-ARBA"/>
</dbReference>
<dbReference type="KEGG" id="mmu:232358"/>
<dbReference type="FunFam" id="3.40.50.2300:FF:000388">
    <property type="entry name" value="Vomeronasal 2, receptor 23"/>
    <property type="match status" value="1"/>
</dbReference>
<dbReference type="Proteomes" id="UP000000589">
    <property type="component" value="Chromosome 6"/>
</dbReference>
<dbReference type="PANTHER" id="PTHR24061:SF536">
    <property type="entry name" value="VOMERONASAL 2, RECEPTOR 19-RELATED"/>
    <property type="match status" value="1"/>
</dbReference>
<dbReference type="RefSeq" id="NP_001098102.1">
    <property type="nucleotide sequence ID" value="NM_001104632.1"/>
</dbReference>
<feature type="transmembrane region" description="Helical" evidence="13">
    <location>
        <begin position="700"/>
        <end position="724"/>
    </location>
</feature>